<protein>
    <submittedName>
        <fullName evidence="6">DENN domain-containing protein 4C-like</fullName>
    </submittedName>
</protein>
<dbReference type="InterPro" id="IPR051696">
    <property type="entry name" value="DENN_Domain_GEFs"/>
</dbReference>
<dbReference type="RefSeq" id="XP_031566205.1">
    <property type="nucleotide sequence ID" value="XM_031710345.1"/>
</dbReference>
<dbReference type="InterPro" id="IPR005113">
    <property type="entry name" value="uDENN_dom"/>
</dbReference>
<dbReference type="OrthoDB" id="75250at2759"/>
<dbReference type="PROSITE" id="PS51498">
    <property type="entry name" value="MABP"/>
    <property type="match status" value="1"/>
</dbReference>
<evidence type="ECO:0000259" key="4">
    <source>
        <dbReference type="PROSITE" id="PS51498"/>
    </source>
</evidence>
<dbReference type="GO" id="GO:0032483">
    <property type="term" value="P:regulation of Rab protein signal transduction"/>
    <property type="evidence" value="ECO:0007669"/>
    <property type="project" value="TreeGrafter"/>
</dbReference>
<dbReference type="PANTHER" id="PTHR12296:SF30">
    <property type="entry name" value="DENN DOMAIN-CONTAINING PROTEIN CRAG"/>
    <property type="match status" value="1"/>
</dbReference>
<dbReference type="Proteomes" id="UP000515163">
    <property type="component" value="Unplaced"/>
</dbReference>
<dbReference type="FunCoup" id="A0A6P8IHQ1">
    <property type="interactions" value="574"/>
</dbReference>
<dbReference type="Gene3D" id="3.40.50.11500">
    <property type="match status" value="1"/>
</dbReference>
<dbReference type="GeneID" id="116301310"/>
<dbReference type="InterPro" id="IPR005112">
    <property type="entry name" value="dDENN_dom"/>
</dbReference>
<dbReference type="InParanoid" id="A0A6P8IHQ1"/>
<feature type="domain" description="UDENN" evidence="3">
    <location>
        <begin position="188"/>
        <end position="641"/>
    </location>
</feature>
<proteinExistence type="predicted"/>
<dbReference type="Pfam" id="PF10240">
    <property type="entry name" value="DUF2464"/>
    <property type="match status" value="1"/>
</dbReference>
<feature type="transmembrane region" description="Helical" evidence="2">
    <location>
        <begin position="653"/>
        <end position="668"/>
    </location>
</feature>
<feature type="domain" description="MABP" evidence="4">
    <location>
        <begin position="39"/>
        <end position="196"/>
    </location>
</feature>
<dbReference type="Pfam" id="PF03455">
    <property type="entry name" value="dDENN"/>
    <property type="match status" value="1"/>
</dbReference>
<dbReference type="KEGG" id="aten:116301310"/>
<evidence type="ECO:0000256" key="1">
    <source>
        <dbReference type="ARBA" id="ARBA00022658"/>
    </source>
</evidence>
<dbReference type="InterPro" id="IPR001194">
    <property type="entry name" value="cDENN_dom"/>
</dbReference>
<keyword evidence="1" id="KW-0344">Guanine-nucleotide releasing factor</keyword>
<sequence>MVDKEKPQRVADYFVVAGLGKTSKPSDVDKLGDEKTIFLEPITDLAVVFKSLGEKPPPGYTCIEKSPAGLSADLNLGSIRQPSCFLCYRRGLDKPPLTDIGVLYEDKDRLVSGCDLITQTPYGRSANVNNSGGSRTFITYRRASQQMAHTSLAVTEICVIVASKGEKPPHAFCIIDRNLNKGMVGSDVFLCYRKSLSRSRSVTYQPEILSRFPPLDYEDFPLPDGVPMFCLPFGTIIECWPEKCPHPLPSFSTFVLTGASGQKIYGTAVTFFEILPESLMTDNLRQALNLNEKREDNVIMNPHTNKCICILSHWPFFEAFKKFLSQLYRISVSAQPIPIEKYIAKLMLNVPFPSPQIPRILIEMMRFEPFEISQPYHTPLPVSGASYTAMLRHLKAENMLLLFYLVLTEHKILFHSLRPALLTSVAEALTTILFPFTWQCPYIPLCPVALNDVLCAPCPFIIGIDSRYFDQYDPPDDVTCIDLDTNMVSLASEIKPASWKSLPKKPGKVLRDRLTDLYCQMYQQYHKEKEAFGADITETAIELAPLDHDNSHSRRRLALEVSIQEAFLRFMATILKGYGSYLKPITSAPKEGTCDMTSLFDMQGFLKSRPNNHQKFFNLLMHTQMFSRFIEQRSFVTSQDSLLAFFDTCTDKVRFLFILFIFILLISPKKKKK</sequence>
<dbReference type="PANTHER" id="PTHR12296">
    <property type="entry name" value="DENN DOMAIN-CONTAINING PROTEIN 4"/>
    <property type="match status" value="1"/>
</dbReference>
<dbReference type="InterPro" id="IPR023341">
    <property type="entry name" value="MABP"/>
</dbReference>
<reference evidence="6" key="1">
    <citation type="submission" date="2025-08" db="UniProtKB">
        <authorList>
            <consortium name="RefSeq"/>
        </authorList>
    </citation>
    <scope>IDENTIFICATION</scope>
</reference>
<dbReference type="SMART" id="SM00800">
    <property type="entry name" value="uDENN"/>
    <property type="match status" value="1"/>
</dbReference>
<name>A0A6P8IHQ1_ACTTE</name>
<dbReference type="Pfam" id="PF02141">
    <property type="entry name" value="DENN"/>
    <property type="match status" value="1"/>
</dbReference>
<evidence type="ECO:0000313" key="6">
    <source>
        <dbReference type="RefSeq" id="XP_031566205.1"/>
    </source>
</evidence>
<dbReference type="InterPro" id="IPR018798">
    <property type="entry name" value="MVB12A/B"/>
</dbReference>
<dbReference type="InterPro" id="IPR037516">
    <property type="entry name" value="Tripartite_DENN"/>
</dbReference>
<evidence type="ECO:0000259" key="3">
    <source>
        <dbReference type="PROSITE" id="PS50211"/>
    </source>
</evidence>
<dbReference type="AlphaFoldDB" id="A0A6P8IHQ1"/>
<dbReference type="Gene3D" id="2.100.10.50">
    <property type="match status" value="1"/>
</dbReference>
<dbReference type="GO" id="GO:0005085">
    <property type="term" value="F:guanyl-nucleotide exchange factor activity"/>
    <property type="evidence" value="ECO:0007669"/>
    <property type="project" value="UniProtKB-KW"/>
</dbReference>
<evidence type="ECO:0000256" key="2">
    <source>
        <dbReference type="SAM" id="Phobius"/>
    </source>
</evidence>
<keyword evidence="2" id="KW-1133">Transmembrane helix</keyword>
<accession>A0A6P8IHQ1</accession>
<dbReference type="GO" id="GO:0000813">
    <property type="term" value="C:ESCRT I complex"/>
    <property type="evidence" value="ECO:0007669"/>
    <property type="project" value="InterPro"/>
</dbReference>
<organism evidence="5 6">
    <name type="scientific">Actinia tenebrosa</name>
    <name type="common">Australian red waratah sea anemone</name>
    <dbReference type="NCBI Taxonomy" id="6105"/>
    <lineage>
        <taxon>Eukaryota</taxon>
        <taxon>Metazoa</taxon>
        <taxon>Cnidaria</taxon>
        <taxon>Anthozoa</taxon>
        <taxon>Hexacorallia</taxon>
        <taxon>Actiniaria</taxon>
        <taxon>Actiniidae</taxon>
        <taxon>Actinia</taxon>
    </lineage>
</organism>
<dbReference type="Pfam" id="PF03456">
    <property type="entry name" value="uDENN"/>
    <property type="match status" value="1"/>
</dbReference>
<dbReference type="SMART" id="SM00801">
    <property type="entry name" value="dDENN"/>
    <property type="match status" value="1"/>
</dbReference>
<keyword evidence="5" id="KW-1185">Reference proteome</keyword>
<dbReference type="PROSITE" id="PS50211">
    <property type="entry name" value="DENN"/>
    <property type="match status" value="1"/>
</dbReference>
<dbReference type="InterPro" id="IPR043153">
    <property type="entry name" value="DENN_C"/>
</dbReference>
<evidence type="ECO:0000313" key="5">
    <source>
        <dbReference type="Proteomes" id="UP000515163"/>
    </source>
</evidence>
<feature type="non-terminal residue" evidence="6">
    <location>
        <position position="673"/>
    </location>
</feature>
<gene>
    <name evidence="6" type="primary">LOC116301310</name>
</gene>
<keyword evidence="2" id="KW-0812">Transmembrane</keyword>
<keyword evidence="2" id="KW-0472">Membrane</keyword>
<dbReference type="SMART" id="SM00799">
    <property type="entry name" value="DENN"/>
    <property type="match status" value="1"/>
</dbReference>